<feature type="transmembrane region" description="Helical" evidence="1">
    <location>
        <begin position="166"/>
        <end position="185"/>
    </location>
</feature>
<evidence type="ECO:0000313" key="2">
    <source>
        <dbReference type="EMBL" id="GHO82083.1"/>
    </source>
</evidence>
<name>A0ABQ3V9I9_9CHLR</name>
<reference evidence="2 3" key="1">
    <citation type="journal article" date="2021" name="Int. J. Syst. Evol. Microbiol.">
        <title>Reticulibacter mediterranei gen. nov., sp. nov., within the new family Reticulibacteraceae fam. nov., and Ktedonospora formicarum gen. nov., sp. nov., Ktedonobacter robiniae sp. nov., Dictyobacter formicarum sp. nov. and Dictyobacter arantiisoli sp. nov., belonging to the class Ktedonobacteria.</title>
        <authorList>
            <person name="Yabe S."/>
            <person name="Zheng Y."/>
            <person name="Wang C.M."/>
            <person name="Sakai Y."/>
            <person name="Abe K."/>
            <person name="Yokota A."/>
            <person name="Donadio S."/>
            <person name="Cavaletti L."/>
            <person name="Monciardini P."/>
        </authorList>
    </citation>
    <scope>NUCLEOTIDE SEQUENCE [LARGE SCALE GENOMIC DNA]</scope>
    <source>
        <strain evidence="2 3">SOSP1-9</strain>
    </source>
</reference>
<keyword evidence="1" id="KW-0812">Transmembrane</keyword>
<evidence type="ECO:0008006" key="4">
    <source>
        <dbReference type="Google" id="ProtNLM"/>
    </source>
</evidence>
<feature type="transmembrane region" description="Helical" evidence="1">
    <location>
        <begin position="333"/>
        <end position="353"/>
    </location>
</feature>
<feature type="transmembrane region" description="Helical" evidence="1">
    <location>
        <begin position="67"/>
        <end position="87"/>
    </location>
</feature>
<sequence length="467" mass="52369">MPLELLFFIALQFIFIIINISIGMISFVRSRKILRETLTTPGQDPQSINNFMHYMVRRNHVVRQSSYINALVLIAGIVLLGIGFMQLPNSLIYGQIVIINNNEHQTFLNLTAVISLIIICSPLLGLAIGGNIAFYLSNVFIDAIASEFFHVSSLTRQEFARIRLKFMLNASLPLIIFLEIVTLVATITGQILPASIVGLIYIVAIICIRLLLGRKILKTINNLQPIEQTSWAYLQPRIAAWSRLAGVSFGEVLIQPDIIGTNIRVIGRKNTMLIIGDQILRHTDWRQQDAMICLELALVRKKVLNWNFWRIISMLVGLGLLFVPLIVQLSINILDITIFFLCTFLMLLITIFVNRGFRKKMHTLYQDADCISCYFTGDPMATMVALTTIQALNGVQATQKSNAIPSANTRLQQLDQLARQSWPRAPYASELVPAITPVTFGPYQLSTAFDKQSEPAPVPDAPYVLLA</sequence>
<comment type="caution">
    <text evidence="2">The sequence shown here is derived from an EMBL/GenBank/DDBJ whole genome shotgun (WGS) entry which is preliminary data.</text>
</comment>
<proteinExistence type="predicted"/>
<evidence type="ECO:0000256" key="1">
    <source>
        <dbReference type="SAM" id="Phobius"/>
    </source>
</evidence>
<feature type="transmembrane region" description="Helical" evidence="1">
    <location>
        <begin position="308"/>
        <end position="327"/>
    </location>
</feature>
<protein>
    <recommendedName>
        <fullName evidence="4">Peptidase M48 domain-containing protein</fullName>
    </recommendedName>
</protein>
<keyword evidence="3" id="KW-1185">Reference proteome</keyword>
<dbReference type="EMBL" id="BNJJ01000001">
    <property type="protein sequence ID" value="GHO82083.1"/>
    <property type="molecule type" value="Genomic_DNA"/>
</dbReference>
<gene>
    <name evidence="2" type="ORF">KSZ_00890</name>
</gene>
<evidence type="ECO:0000313" key="3">
    <source>
        <dbReference type="Proteomes" id="UP000635565"/>
    </source>
</evidence>
<organism evidence="2 3">
    <name type="scientific">Dictyobacter formicarum</name>
    <dbReference type="NCBI Taxonomy" id="2778368"/>
    <lineage>
        <taxon>Bacteria</taxon>
        <taxon>Bacillati</taxon>
        <taxon>Chloroflexota</taxon>
        <taxon>Ktedonobacteria</taxon>
        <taxon>Ktedonobacterales</taxon>
        <taxon>Dictyobacteraceae</taxon>
        <taxon>Dictyobacter</taxon>
    </lineage>
</organism>
<dbReference type="Proteomes" id="UP000635565">
    <property type="component" value="Unassembled WGS sequence"/>
</dbReference>
<feature type="transmembrane region" description="Helical" evidence="1">
    <location>
        <begin position="6"/>
        <end position="28"/>
    </location>
</feature>
<feature type="transmembrane region" description="Helical" evidence="1">
    <location>
        <begin position="107"/>
        <end position="128"/>
    </location>
</feature>
<keyword evidence="1" id="KW-0472">Membrane</keyword>
<keyword evidence="1" id="KW-1133">Transmembrane helix</keyword>
<accession>A0ABQ3V9I9</accession>
<feature type="transmembrane region" description="Helical" evidence="1">
    <location>
        <begin position="191"/>
        <end position="212"/>
    </location>
</feature>